<dbReference type="InParanoid" id="A0A0D0CLQ4"/>
<protein>
    <submittedName>
        <fullName evidence="1">Uncharacterized protein</fullName>
    </submittedName>
</protein>
<gene>
    <name evidence="1" type="ORF">PAXRUDRAFT_170574</name>
</gene>
<proteinExistence type="predicted"/>
<dbReference type="EMBL" id="KN827604">
    <property type="protein sequence ID" value="KIK76228.1"/>
    <property type="molecule type" value="Genomic_DNA"/>
</dbReference>
<reference evidence="1 2" key="1">
    <citation type="submission" date="2014-04" db="EMBL/GenBank/DDBJ databases">
        <authorList>
            <consortium name="DOE Joint Genome Institute"/>
            <person name="Kuo A."/>
            <person name="Kohler A."/>
            <person name="Jargeat P."/>
            <person name="Nagy L.G."/>
            <person name="Floudas D."/>
            <person name="Copeland A."/>
            <person name="Barry K.W."/>
            <person name="Cichocki N."/>
            <person name="Veneault-Fourrey C."/>
            <person name="LaButti K."/>
            <person name="Lindquist E.A."/>
            <person name="Lipzen A."/>
            <person name="Lundell T."/>
            <person name="Morin E."/>
            <person name="Murat C."/>
            <person name="Sun H."/>
            <person name="Tunlid A."/>
            <person name="Henrissat B."/>
            <person name="Grigoriev I.V."/>
            <person name="Hibbett D.S."/>
            <person name="Martin F."/>
            <person name="Nordberg H.P."/>
            <person name="Cantor M.N."/>
            <person name="Hua S.X."/>
        </authorList>
    </citation>
    <scope>NUCLEOTIDE SEQUENCE [LARGE SCALE GENOMIC DNA]</scope>
    <source>
        <strain evidence="1 2">Ve08.2h10</strain>
    </source>
</reference>
<name>A0A0D0CLQ4_9AGAM</name>
<dbReference type="InterPro" id="IPR046521">
    <property type="entry name" value="DUF6698"/>
</dbReference>
<dbReference type="HOGENOM" id="CLU_035918_5_0_1"/>
<dbReference type="OrthoDB" id="2680265at2759"/>
<evidence type="ECO:0000313" key="1">
    <source>
        <dbReference type="EMBL" id="KIK76228.1"/>
    </source>
</evidence>
<reference evidence="2" key="2">
    <citation type="submission" date="2015-01" db="EMBL/GenBank/DDBJ databases">
        <title>Evolutionary Origins and Diversification of the Mycorrhizal Mutualists.</title>
        <authorList>
            <consortium name="DOE Joint Genome Institute"/>
            <consortium name="Mycorrhizal Genomics Consortium"/>
            <person name="Kohler A."/>
            <person name="Kuo A."/>
            <person name="Nagy L.G."/>
            <person name="Floudas D."/>
            <person name="Copeland A."/>
            <person name="Barry K.W."/>
            <person name="Cichocki N."/>
            <person name="Veneault-Fourrey C."/>
            <person name="LaButti K."/>
            <person name="Lindquist E.A."/>
            <person name="Lipzen A."/>
            <person name="Lundell T."/>
            <person name="Morin E."/>
            <person name="Murat C."/>
            <person name="Riley R."/>
            <person name="Ohm R."/>
            <person name="Sun H."/>
            <person name="Tunlid A."/>
            <person name="Henrissat B."/>
            <person name="Grigoriev I.V."/>
            <person name="Hibbett D.S."/>
            <person name="Martin F."/>
        </authorList>
    </citation>
    <scope>NUCLEOTIDE SEQUENCE [LARGE SCALE GENOMIC DNA]</scope>
    <source>
        <strain evidence="2">Ve08.2h10</strain>
    </source>
</reference>
<dbReference type="AlphaFoldDB" id="A0A0D0CLQ4"/>
<feature type="non-terminal residue" evidence="1">
    <location>
        <position position="1"/>
    </location>
</feature>
<organism evidence="1 2">
    <name type="scientific">Paxillus rubicundulus Ve08.2h10</name>
    <dbReference type="NCBI Taxonomy" id="930991"/>
    <lineage>
        <taxon>Eukaryota</taxon>
        <taxon>Fungi</taxon>
        <taxon>Dikarya</taxon>
        <taxon>Basidiomycota</taxon>
        <taxon>Agaricomycotina</taxon>
        <taxon>Agaricomycetes</taxon>
        <taxon>Agaricomycetidae</taxon>
        <taxon>Boletales</taxon>
        <taxon>Paxilineae</taxon>
        <taxon>Paxillaceae</taxon>
        <taxon>Paxillus</taxon>
    </lineage>
</organism>
<dbReference type="Pfam" id="PF20414">
    <property type="entry name" value="DUF6698"/>
    <property type="match status" value="1"/>
</dbReference>
<keyword evidence="2" id="KW-1185">Reference proteome</keyword>
<sequence length="225" mass="25877">INKSADSARGDDCATLKPAVVHWLMSARPAPEPALEPSEKTGRGFNHDVTGHLLCPVDYDWSDTEHRSAIRDYHPDFLVTEHNWPTFLYENERYDSESPTKGLFKNKLLVQAFRHVFTSPTSALKMDNEDEDTDAGQLRKRGKYDERRTRSHVAALLGMKSVSPRAIAYIAVQLRFALSSCGSWRIVDGEFNYQKFYNNIVHFFEGADTPEEKSIIERLLLWWNR</sequence>
<dbReference type="Proteomes" id="UP000054538">
    <property type="component" value="Unassembled WGS sequence"/>
</dbReference>
<accession>A0A0D0CLQ4</accession>
<evidence type="ECO:0000313" key="2">
    <source>
        <dbReference type="Proteomes" id="UP000054538"/>
    </source>
</evidence>